<sequence>CQRAPCWSHLTTAPSPSHSESFRCSLVNFRRACTCAFLSRGTLGALQDLNPLWCNVFPMIFLLTVVPATLRSLTNSSRVVLGSFLTFLRIIDTRQGEIL</sequence>
<proteinExistence type="predicted"/>
<protein>
    <submittedName>
        <fullName evidence="1">Uncharacterized protein</fullName>
    </submittedName>
</protein>
<feature type="non-terminal residue" evidence="1">
    <location>
        <position position="1"/>
    </location>
</feature>
<accession>A0A1A7YN53</accession>
<organism evidence="1">
    <name type="scientific">Iconisemion striatum</name>
    <dbReference type="NCBI Taxonomy" id="60296"/>
    <lineage>
        <taxon>Eukaryota</taxon>
        <taxon>Metazoa</taxon>
        <taxon>Chordata</taxon>
        <taxon>Craniata</taxon>
        <taxon>Vertebrata</taxon>
        <taxon>Euteleostomi</taxon>
        <taxon>Actinopterygii</taxon>
        <taxon>Neopterygii</taxon>
        <taxon>Teleostei</taxon>
        <taxon>Neoteleostei</taxon>
        <taxon>Acanthomorphata</taxon>
        <taxon>Ovalentaria</taxon>
        <taxon>Atherinomorphae</taxon>
        <taxon>Cyprinodontiformes</taxon>
        <taxon>Nothobranchiidae</taxon>
        <taxon>Iconisemion</taxon>
    </lineage>
</organism>
<name>A0A1A7YN53_9TELE</name>
<reference evidence="1" key="1">
    <citation type="submission" date="2016-05" db="EMBL/GenBank/DDBJ databases">
        <authorList>
            <person name="Lavstsen T."/>
            <person name="Jespersen J.S."/>
        </authorList>
    </citation>
    <scope>NUCLEOTIDE SEQUENCE</scope>
    <source>
        <tissue evidence="1">Brain</tissue>
    </source>
</reference>
<dbReference type="EMBL" id="HADX01009342">
    <property type="protein sequence ID" value="SBP31574.1"/>
    <property type="molecule type" value="Transcribed_RNA"/>
</dbReference>
<reference evidence="1" key="2">
    <citation type="submission" date="2016-06" db="EMBL/GenBank/DDBJ databases">
        <title>The genome of a short-lived fish provides insights into sex chromosome evolution and the genetic control of aging.</title>
        <authorList>
            <person name="Reichwald K."/>
            <person name="Felder M."/>
            <person name="Petzold A."/>
            <person name="Koch P."/>
            <person name="Groth M."/>
            <person name="Platzer M."/>
        </authorList>
    </citation>
    <scope>NUCLEOTIDE SEQUENCE</scope>
    <source>
        <tissue evidence="1">Brain</tissue>
    </source>
</reference>
<evidence type="ECO:0000313" key="1">
    <source>
        <dbReference type="EMBL" id="SBP31574.1"/>
    </source>
</evidence>
<feature type="non-terminal residue" evidence="1">
    <location>
        <position position="99"/>
    </location>
</feature>
<gene>
    <name evidence="1" type="primary">Nfu_g_1_020455</name>
</gene>
<dbReference type="AlphaFoldDB" id="A0A1A7YN53"/>